<dbReference type="AlphaFoldDB" id="A0A6J7D0M2"/>
<feature type="compositionally biased region" description="Polar residues" evidence="1">
    <location>
        <begin position="1"/>
        <end position="11"/>
    </location>
</feature>
<accession>A0A6J7D0M2</accession>
<keyword evidence="2" id="KW-1133">Transmembrane helix</keyword>
<feature type="transmembrane region" description="Helical" evidence="2">
    <location>
        <begin position="38"/>
        <end position="57"/>
    </location>
</feature>
<name>A0A6J7D0M2_9ZZZZ</name>
<keyword evidence="2" id="KW-0472">Membrane</keyword>
<evidence type="ECO:0000256" key="1">
    <source>
        <dbReference type="SAM" id="MobiDB-lite"/>
    </source>
</evidence>
<reference evidence="3" key="1">
    <citation type="submission" date="2020-05" db="EMBL/GenBank/DDBJ databases">
        <authorList>
            <person name="Chiriac C."/>
            <person name="Salcher M."/>
            <person name="Ghai R."/>
            <person name="Kavagutti S V."/>
        </authorList>
    </citation>
    <scope>NUCLEOTIDE SEQUENCE</scope>
</reference>
<sequence>MTAPAPQTSSFGWYRSGAGTGSVPVAPSRGMADSAWSITSRIISGLLLYTGLGWLISRWVGHQSLLMAVGALVGLALAYVLVFRGLARDARAEQGTAESRLGPAGEA</sequence>
<keyword evidence="2" id="KW-0812">Transmembrane</keyword>
<evidence type="ECO:0000313" key="3">
    <source>
        <dbReference type="EMBL" id="CAB4864602.1"/>
    </source>
</evidence>
<feature type="transmembrane region" description="Helical" evidence="2">
    <location>
        <begin position="63"/>
        <end position="82"/>
    </location>
</feature>
<organism evidence="3">
    <name type="scientific">freshwater metagenome</name>
    <dbReference type="NCBI Taxonomy" id="449393"/>
    <lineage>
        <taxon>unclassified sequences</taxon>
        <taxon>metagenomes</taxon>
        <taxon>ecological metagenomes</taxon>
    </lineage>
</organism>
<dbReference type="EMBL" id="CAFBLS010000031">
    <property type="protein sequence ID" value="CAB4864602.1"/>
    <property type="molecule type" value="Genomic_DNA"/>
</dbReference>
<evidence type="ECO:0000256" key="2">
    <source>
        <dbReference type="SAM" id="Phobius"/>
    </source>
</evidence>
<gene>
    <name evidence="3" type="ORF">UFOPK3402_00391</name>
</gene>
<protein>
    <submittedName>
        <fullName evidence="3">Unannotated protein</fullName>
    </submittedName>
</protein>
<feature type="region of interest" description="Disordered" evidence="1">
    <location>
        <begin position="1"/>
        <end position="21"/>
    </location>
</feature>
<proteinExistence type="predicted"/>